<protein>
    <recommendedName>
        <fullName evidence="10">Protein kinase domain-containing protein</fullName>
    </recommendedName>
</protein>
<feature type="active site" description="Proton acceptor" evidence="6">
    <location>
        <position position="116"/>
    </location>
</feature>
<dbReference type="InterPro" id="IPR030616">
    <property type="entry name" value="Aur-like"/>
</dbReference>
<keyword evidence="4" id="KW-0418">Kinase</keyword>
<dbReference type="OrthoDB" id="377346at2759"/>
<feature type="binding site" evidence="7">
    <location>
        <position position="134"/>
    </location>
    <ligand>
        <name>ATP</name>
        <dbReference type="ChEBI" id="CHEBI:30616"/>
    </ligand>
</feature>
<comment type="caution">
    <text evidence="11">The sequence shown here is derived from an EMBL/GenBank/DDBJ whole genome shotgun (WGS) entry which is preliminary data.</text>
</comment>
<dbReference type="GO" id="GO:0005524">
    <property type="term" value="F:ATP binding"/>
    <property type="evidence" value="ECO:0007669"/>
    <property type="project" value="UniProtKB-KW"/>
</dbReference>
<name>A0A150GSD5_GONPE</name>
<keyword evidence="2" id="KW-0808">Transferase</keyword>
<organism evidence="11 12">
    <name type="scientific">Gonium pectorale</name>
    <name type="common">Green alga</name>
    <dbReference type="NCBI Taxonomy" id="33097"/>
    <lineage>
        <taxon>Eukaryota</taxon>
        <taxon>Viridiplantae</taxon>
        <taxon>Chlorophyta</taxon>
        <taxon>core chlorophytes</taxon>
        <taxon>Chlorophyceae</taxon>
        <taxon>CS clade</taxon>
        <taxon>Chlamydomonadales</taxon>
        <taxon>Volvocaceae</taxon>
        <taxon>Gonium</taxon>
    </lineage>
</organism>
<keyword evidence="5 7" id="KW-0067">ATP-binding</keyword>
<dbReference type="InterPro" id="IPR000719">
    <property type="entry name" value="Prot_kinase_dom"/>
</dbReference>
<feature type="compositionally biased region" description="Low complexity" evidence="9">
    <location>
        <begin position="382"/>
        <end position="395"/>
    </location>
</feature>
<keyword evidence="1" id="KW-0723">Serine/threonine-protein kinase</keyword>
<dbReference type="Pfam" id="PF00069">
    <property type="entry name" value="Pkinase"/>
    <property type="match status" value="1"/>
</dbReference>
<evidence type="ECO:0000256" key="7">
    <source>
        <dbReference type="PIRSR" id="PIRSR630616-2"/>
    </source>
</evidence>
<evidence type="ECO:0000256" key="6">
    <source>
        <dbReference type="PIRSR" id="PIRSR630616-1"/>
    </source>
</evidence>
<dbReference type="GO" id="GO:0004674">
    <property type="term" value="F:protein serine/threonine kinase activity"/>
    <property type="evidence" value="ECO:0007669"/>
    <property type="project" value="UniProtKB-KW"/>
</dbReference>
<feature type="compositionally biased region" description="Low complexity" evidence="9">
    <location>
        <begin position="332"/>
        <end position="344"/>
    </location>
</feature>
<feature type="binding site" evidence="7">
    <location>
        <begin position="69"/>
        <end position="71"/>
    </location>
    <ligand>
        <name>ATP</name>
        <dbReference type="ChEBI" id="CHEBI:30616"/>
    </ligand>
</feature>
<accession>A0A150GSD5</accession>
<keyword evidence="3 7" id="KW-0547">Nucleotide-binding</keyword>
<evidence type="ECO:0000256" key="8">
    <source>
        <dbReference type="PIRSR" id="PIRSR630616-3"/>
    </source>
</evidence>
<dbReference type="AlphaFoldDB" id="A0A150GSD5"/>
<evidence type="ECO:0000256" key="1">
    <source>
        <dbReference type="ARBA" id="ARBA00022527"/>
    </source>
</evidence>
<dbReference type="SMART" id="SM00220">
    <property type="entry name" value="S_TKc"/>
    <property type="match status" value="1"/>
</dbReference>
<evidence type="ECO:0000256" key="9">
    <source>
        <dbReference type="SAM" id="MobiDB-lite"/>
    </source>
</evidence>
<dbReference type="PANTHER" id="PTHR24350">
    <property type="entry name" value="SERINE/THREONINE-PROTEIN KINASE IAL-RELATED"/>
    <property type="match status" value="1"/>
</dbReference>
<dbReference type="PROSITE" id="PS50011">
    <property type="entry name" value="PROTEIN_KINASE_DOM"/>
    <property type="match status" value="1"/>
</dbReference>
<dbReference type="InterPro" id="IPR008271">
    <property type="entry name" value="Ser/Thr_kinase_AS"/>
</dbReference>
<keyword evidence="12" id="KW-1185">Reference proteome</keyword>
<dbReference type="PROSITE" id="PS00108">
    <property type="entry name" value="PROTEIN_KINASE_ST"/>
    <property type="match status" value="1"/>
</dbReference>
<dbReference type="Proteomes" id="UP000075714">
    <property type="component" value="Unassembled WGS sequence"/>
</dbReference>
<evidence type="ECO:0000313" key="12">
    <source>
        <dbReference type="Proteomes" id="UP000075714"/>
    </source>
</evidence>
<evidence type="ECO:0000256" key="5">
    <source>
        <dbReference type="ARBA" id="ARBA00022840"/>
    </source>
</evidence>
<dbReference type="Gene3D" id="1.10.510.10">
    <property type="entry name" value="Transferase(Phosphotransferase) domain 1"/>
    <property type="match status" value="1"/>
</dbReference>
<sequence>MSHSPRQATCRRSGLPVALKIYFLSRVPANVLHMIKREIQIHSQMVHKHVLRLYGAFIDGDERVVLVEEYASNGDLFNVQQRLGGRMLPQQVADAVLRPFLEAVSYLHSRGVIHRDIKPENVLFTQSWRLVLADFGVSINVSQERAVTRAGTEGYMAPEVERCPIKSEPSENKDQPQLAYSTAVDIWAVGVLAYELMVGIPPAIKPLGAKPCASTAVDGFAQAEMSAAGLHFPASVPPAARSFIAAALAPDPADRPTAAQLLSHPWLAAEAVAQRQDAAAEAHQDAAGEVVMTAAAQVRKASSTVEAAAAAARVRRASSTVEAVAAARVRRASSTVEAATMPEPAQDDAAAEALAAEQGRARRAAESGEPAPLPAPPARQNAAHSAVIPATAAAAPGSRGGSGTLKLQTALSIT</sequence>
<gene>
    <name evidence="11" type="ORF">GPECTOR_9g643</name>
</gene>
<evidence type="ECO:0000259" key="10">
    <source>
        <dbReference type="PROSITE" id="PS50011"/>
    </source>
</evidence>
<dbReference type="FunFam" id="1.10.510.10:FF:000813">
    <property type="entry name" value="Aurora-like kinase"/>
    <property type="match status" value="1"/>
</dbReference>
<dbReference type="InterPro" id="IPR011009">
    <property type="entry name" value="Kinase-like_dom_sf"/>
</dbReference>
<feature type="cross-link" description="Glycyl lysine isopeptide (Lys-Gly) (interchain with G-Cter in SUMO2)" evidence="8">
    <location>
        <position position="118"/>
    </location>
</feature>
<dbReference type="STRING" id="33097.A0A150GSD5"/>
<feature type="compositionally biased region" description="Polar residues" evidence="9">
    <location>
        <begin position="405"/>
        <end position="414"/>
    </location>
</feature>
<dbReference type="SUPFAM" id="SSF56112">
    <property type="entry name" value="Protein kinase-like (PK-like)"/>
    <property type="match status" value="1"/>
</dbReference>
<evidence type="ECO:0000256" key="3">
    <source>
        <dbReference type="ARBA" id="ARBA00022741"/>
    </source>
</evidence>
<evidence type="ECO:0000256" key="2">
    <source>
        <dbReference type="ARBA" id="ARBA00022679"/>
    </source>
</evidence>
<feature type="domain" description="Protein kinase" evidence="10">
    <location>
        <begin position="1"/>
        <end position="267"/>
    </location>
</feature>
<feature type="binding site" evidence="7">
    <location>
        <begin position="120"/>
        <end position="121"/>
    </location>
    <ligand>
        <name>ATP</name>
        <dbReference type="ChEBI" id="CHEBI:30616"/>
    </ligand>
</feature>
<feature type="region of interest" description="Disordered" evidence="9">
    <location>
        <begin position="332"/>
        <end position="414"/>
    </location>
</feature>
<evidence type="ECO:0000256" key="4">
    <source>
        <dbReference type="ARBA" id="ARBA00022777"/>
    </source>
</evidence>
<reference evidence="12" key="1">
    <citation type="journal article" date="2016" name="Nat. Commun.">
        <title>The Gonium pectorale genome demonstrates co-option of cell cycle regulation during the evolution of multicellularity.</title>
        <authorList>
            <person name="Hanschen E.R."/>
            <person name="Marriage T.N."/>
            <person name="Ferris P.J."/>
            <person name="Hamaji T."/>
            <person name="Toyoda A."/>
            <person name="Fujiyama A."/>
            <person name="Neme R."/>
            <person name="Noguchi H."/>
            <person name="Minakuchi Y."/>
            <person name="Suzuki M."/>
            <person name="Kawai-Toyooka H."/>
            <person name="Smith D.R."/>
            <person name="Sparks H."/>
            <person name="Anderson J."/>
            <person name="Bakaric R."/>
            <person name="Luria V."/>
            <person name="Karger A."/>
            <person name="Kirschner M.W."/>
            <person name="Durand P.M."/>
            <person name="Michod R.E."/>
            <person name="Nozaki H."/>
            <person name="Olson B.J."/>
        </authorList>
    </citation>
    <scope>NUCLEOTIDE SEQUENCE [LARGE SCALE GENOMIC DNA]</scope>
    <source>
        <strain evidence="12">NIES-2863</strain>
    </source>
</reference>
<proteinExistence type="predicted"/>
<feature type="binding site" evidence="7">
    <location>
        <position position="20"/>
    </location>
    <ligand>
        <name>ATP</name>
        <dbReference type="ChEBI" id="CHEBI:30616"/>
    </ligand>
</feature>
<evidence type="ECO:0000313" key="11">
    <source>
        <dbReference type="EMBL" id="KXZ52598.1"/>
    </source>
</evidence>
<dbReference type="EMBL" id="LSYV01000010">
    <property type="protein sequence ID" value="KXZ52598.1"/>
    <property type="molecule type" value="Genomic_DNA"/>
</dbReference>